<dbReference type="InterPro" id="IPR036179">
    <property type="entry name" value="Ig-like_dom_sf"/>
</dbReference>
<sequence length="171" mass="18712">MVQKYVFAGMQASRDIVNVLNGIFPILAPVPPKELHLAINDTVLMNMNSCGQEADASYENTDDEDCAEQTEWIEVGDPVRVTCNSEPSLPAAQLEWLVNGELLQPANPQEVTSPFTPSSPMSEGENCQCGHLCGGQEEASVTTGQWNRSATFRLRTYVVKICGVENHAEKL</sequence>
<dbReference type="WBParaSite" id="SSLN_0001949601-mRNA-1">
    <property type="protein sequence ID" value="SSLN_0001949601-mRNA-1"/>
    <property type="gene ID" value="SSLN_0001949601"/>
</dbReference>
<dbReference type="InterPro" id="IPR013783">
    <property type="entry name" value="Ig-like_fold"/>
</dbReference>
<accession>A0A183TQN4</accession>
<reference evidence="1 2" key="2">
    <citation type="submission" date="2018-11" db="EMBL/GenBank/DDBJ databases">
        <authorList>
            <consortium name="Pathogen Informatics"/>
        </authorList>
    </citation>
    <scope>NUCLEOTIDE SEQUENCE [LARGE SCALE GENOMIC DNA]</scope>
    <source>
        <strain evidence="1 2">NST_G2</strain>
    </source>
</reference>
<keyword evidence="2" id="KW-1185">Reference proteome</keyword>
<proteinExistence type="predicted"/>
<protein>
    <submittedName>
        <fullName evidence="3">Ig-like domain-containing protein</fullName>
    </submittedName>
</protein>
<evidence type="ECO:0000313" key="1">
    <source>
        <dbReference type="EMBL" id="VDM05168.1"/>
    </source>
</evidence>
<dbReference type="Proteomes" id="UP000275846">
    <property type="component" value="Unassembled WGS sequence"/>
</dbReference>
<gene>
    <name evidence="1" type="ORF">SSLN_LOCUS18782</name>
</gene>
<organism evidence="3">
    <name type="scientific">Schistocephalus solidus</name>
    <name type="common">Tapeworm</name>
    <dbReference type="NCBI Taxonomy" id="70667"/>
    <lineage>
        <taxon>Eukaryota</taxon>
        <taxon>Metazoa</taxon>
        <taxon>Spiralia</taxon>
        <taxon>Lophotrochozoa</taxon>
        <taxon>Platyhelminthes</taxon>
        <taxon>Cestoda</taxon>
        <taxon>Eucestoda</taxon>
        <taxon>Diphyllobothriidea</taxon>
        <taxon>Diphyllobothriidae</taxon>
        <taxon>Schistocephalus</taxon>
    </lineage>
</organism>
<dbReference type="AlphaFoldDB" id="A0A183TQN4"/>
<dbReference type="SUPFAM" id="SSF48726">
    <property type="entry name" value="Immunoglobulin"/>
    <property type="match status" value="1"/>
</dbReference>
<reference evidence="3" key="1">
    <citation type="submission" date="2016-06" db="UniProtKB">
        <authorList>
            <consortium name="WormBaseParasite"/>
        </authorList>
    </citation>
    <scope>IDENTIFICATION</scope>
</reference>
<dbReference type="EMBL" id="UYSU01045299">
    <property type="protein sequence ID" value="VDM05168.1"/>
    <property type="molecule type" value="Genomic_DNA"/>
</dbReference>
<name>A0A183TQN4_SCHSO</name>
<dbReference type="OrthoDB" id="10015491at2759"/>
<evidence type="ECO:0000313" key="2">
    <source>
        <dbReference type="Proteomes" id="UP000275846"/>
    </source>
</evidence>
<dbReference type="Gene3D" id="2.60.40.10">
    <property type="entry name" value="Immunoglobulins"/>
    <property type="match status" value="1"/>
</dbReference>
<evidence type="ECO:0000313" key="3">
    <source>
        <dbReference type="WBParaSite" id="SSLN_0001949601-mRNA-1"/>
    </source>
</evidence>